<feature type="binding site" evidence="8">
    <location>
        <position position="297"/>
    </location>
    <ligand>
        <name>Zn(2+)</name>
        <dbReference type="ChEBI" id="CHEBI:29105"/>
    </ligand>
</feature>
<evidence type="ECO:0000256" key="4">
    <source>
        <dbReference type="ARBA" id="ARBA00022801"/>
    </source>
</evidence>
<keyword evidence="4" id="KW-0378">Hydrolase</keyword>
<keyword evidence="5 7" id="KW-0862">Zinc</keyword>
<dbReference type="GO" id="GO:0005737">
    <property type="term" value="C:cytoplasm"/>
    <property type="evidence" value="ECO:0007669"/>
    <property type="project" value="UniProtKB-ARBA"/>
</dbReference>
<feature type="domain" description="Nin one binding (NOB1) Zn-ribbon-like" evidence="10">
    <location>
        <begin position="272"/>
        <end position="334"/>
    </location>
</feature>
<dbReference type="GO" id="GO:0005730">
    <property type="term" value="C:nucleolus"/>
    <property type="evidence" value="ECO:0007669"/>
    <property type="project" value="UniProtKB-SubCell"/>
</dbReference>
<comment type="subcellular location">
    <subcellularLocation>
        <location evidence="7">Nucleus</location>
        <location evidence="7">Nucleolus</location>
    </subcellularLocation>
</comment>
<dbReference type="CDD" id="cd09876">
    <property type="entry name" value="PIN_Nob1-like"/>
    <property type="match status" value="1"/>
</dbReference>
<comment type="function">
    <text evidence="7">Required for the synthesis of 40S ribosome subunits. Has a role in processing 20S pre-rRNA into the mature 18S rRNA, where it is required for cleavage at the 3' end of the mature 18S rRNA (D-site). Accompanies the 20S pre-rRNA from the nucleus to the cytoplasm.</text>
</comment>
<organism evidence="12 13">
    <name type="scientific">Funneliformis mosseae</name>
    <name type="common">Endomycorrhizal fungus</name>
    <name type="synonym">Glomus mosseae</name>
    <dbReference type="NCBI Taxonomy" id="27381"/>
    <lineage>
        <taxon>Eukaryota</taxon>
        <taxon>Fungi</taxon>
        <taxon>Fungi incertae sedis</taxon>
        <taxon>Mucoromycota</taxon>
        <taxon>Glomeromycotina</taxon>
        <taxon>Glomeromycetes</taxon>
        <taxon>Glomerales</taxon>
        <taxon>Glomeraceae</taxon>
        <taxon>Funneliformis</taxon>
    </lineage>
</organism>
<feature type="binding site" evidence="8">
    <location>
        <position position="285"/>
    </location>
    <ligand>
        <name>Zn(2+)</name>
        <dbReference type="ChEBI" id="CHEBI:29105"/>
    </ligand>
</feature>
<evidence type="ECO:0000313" key="13">
    <source>
        <dbReference type="Proteomes" id="UP000789375"/>
    </source>
</evidence>
<evidence type="ECO:0000256" key="6">
    <source>
        <dbReference type="ARBA" id="ARBA00023242"/>
    </source>
</evidence>
<evidence type="ECO:0000256" key="3">
    <source>
        <dbReference type="ARBA" id="ARBA00022723"/>
    </source>
</evidence>
<dbReference type="PANTHER" id="PTHR12814:SF2">
    <property type="entry name" value="RNA-BINDING PROTEIN NOB1"/>
    <property type="match status" value="1"/>
</dbReference>
<dbReference type="InterPro" id="IPR014881">
    <property type="entry name" value="NOB1_Zn-bd"/>
</dbReference>
<dbReference type="Gene3D" id="3.40.50.1010">
    <property type="entry name" value="5'-nuclease"/>
    <property type="match status" value="1"/>
</dbReference>
<dbReference type="GO" id="GO:0030688">
    <property type="term" value="C:preribosome, small subunit precursor"/>
    <property type="evidence" value="ECO:0007669"/>
    <property type="project" value="TreeGrafter"/>
</dbReference>
<dbReference type="InterPro" id="IPR033411">
    <property type="entry name" value="Ribonuclease_PIN"/>
</dbReference>
<feature type="binding site" evidence="8">
    <location>
        <position position="300"/>
    </location>
    <ligand>
        <name>Zn(2+)</name>
        <dbReference type="ChEBI" id="CHEBI:29105"/>
    </ligand>
</feature>
<dbReference type="FunFam" id="3.40.50.1010:FF:000020">
    <property type="entry name" value="20S-pre-rRNA D-site endonuclease NOB1"/>
    <property type="match status" value="1"/>
</dbReference>
<dbReference type="GO" id="GO:0046872">
    <property type="term" value="F:metal ion binding"/>
    <property type="evidence" value="ECO:0007669"/>
    <property type="project" value="UniProtKB-UniRule"/>
</dbReference>
<dbReference type="GO" id="GO:0030490">
    <property type="term" value="P:maturation of SSU-rRNA"/>
    <property type="evidence" value="ECO:0007669"/>
    <property type="project" value="TreeGrafter"/>
</dbReference>
<dbReference type="Gene3D" id="6.20.210.10">
    <property type="entry name" value="Nin one binding (NOB1), Zn-ribbon-like"/>
    <property type="match status" value="1"/>
</dbReference>
<dbReference type="Pfam" id="PF17146">
    <property type="entry name" value="PIN_6"/>
    <property type="match status" value="1"/>
</dbReference>
<evidence type="ECO:0000256" key="2">
    <source>
        <dbReference type="ARBA" id="ARBA00022722"/>
    </source>
</evidence>
<dbReference type="Pfam" id="PF08772">
    <property type="entry name" value="Zn_ribbon_NOB1"/>
    <property type="match status" value="1"/>
</dbReference>
<feature type="compositionally biased region" description="Polar residues" evidence="9">
    <location>
        <begin position="130"/>
        <end position="139"/>
    </location>
</feature>
<accession>A0A9N9APN8</accession>
<keyword evidence="3 7" id="KW-0479">Metal-binding</keyword>
<protein>
    <recommendedName>
        <fullName evidence="7">20S-pre-rRNA D-site endonuclease NOB1</fullName>
    </recommendedName>
</protein>
<dbReference type="InterPro" id="IPR039907">
    <property type="entry name" value="NOB1"/>
</dbReference>
<dbReference type="EMBL" id="CAJVPP010001124">
    <property type="protein sequence ID" value="CAG8535726.1"/>
    <property type="molecule type" value="Genomic_DNA"/>
</dbReference>
<dbReference type="SUPFAM" id="SSF144206">
    <property type="entry name" value="NOB1 zinc finger-like"/>
    <property type="match status" value="1"/>
</dbReference>
<dbReference type="GO" id="GO:0004521">
    <property type="term" value="F:RNA endonuclease activity"/>
    <property type="evidence" value="ECO:0007669"/>
    <property type="project" value="UniProtKB-UniRule"/>
</dbReference>
<dbReference type="PIRSF" id="PIRSF037125">
    <property type="entry name" value="D-site_20S_pre-rRNA_nuclease"/>
    <property type="match status" value="1"/>
</dbReference>
<keyword evidence="2" id="KW-0540">Nuclease</keyword>
<dbReference type="InterPro" id="IPR017117">
    <property type="entry name" value="Nob1_euk"/>
</dbReference>
<dbReference type="InterPro" id="IPR036283">
    <property type="entry name" value="NOB1_Zf-like_sf"/>
</dbReference>
<evidence type="ECO:0000256" key="7">
    <source>
        <dbReference type="PIRNR" id="PIRNR037125"/>
    </source>
</evidence>
<evidence type="ECO:0000256" key="1">
    <source>
        <dbReference type="ARBA" id="ARBA00005858"/>
    </source>
</evidence>
<feature type="domain" description="Ribonuclease PIN" evidence="11">
    <location>
        <begin position="38"/>
        <end position="113"/>
    </location>
</feature>
<dbReference type="AlphaFoldDB" id="A0A9N9APN8"/>
<evidence type="ECO:0000256" key="8">
    <source>
        <dbReference type="PIRSR" id="PIRSR037125-1"/>
    </source>
</evidence>
<comment type="caution">
    <text evidence="12">The sequence shown here is derived from an EMBL/GenBank/DDBJ whole genome shotgun (WGS) entry which is preliminary data.</text>
</comment>
<feature type="region of interest" description="Disordered" evidence="9">
    <location>
        <begin position="122"/>
        <end position="151"/>
    </location>
</feature>
<evidence type="ECO:0000256" key="5">
    <source>
        <dbReference type="ARBA" id="ARBA00022833"/>
    </source>
</evidence>
<evidence type="ECO:0000313" key="12">
    <source>
        <dbReference type="EMBL" id="CAG8535726.1"/>
    </source>
</evidence>
<feature type="region of interest" description="Disordered" evidence="9">
    <location>
        <begin position="404"/>
        <end position="428"/>
    </location>
</feature>
<dbReference type="GO" id="GO:0016787">
    <property type="term" value="F:hydrolase activity"/>
    <property type="evidence" value="ECO:0007669"/>
    <property type="project" value="UniProtKB-KW"/>
</dbReference>
<evidence type="ECO:0000259" key="10">
    <source>
        <dbReference type="Pfam" id="PF08772"/>
    </source>
</evidence>
<feature type="compositionally biased region" description="Basic and acidic residues" evidence="9">
    <location>
        <begin position="140"/>
        <end position="151"/>
    </location>
</feature>
<comment type="similarity">
    <text evidence="1 7">Belongs to the NOB1 family.</text>
</comment>
<proteinExistence type="inferred from homology"/>
<dbReference type="Proteomes" id="UP000789375">
    <property type="component" value="Unassembled WGS sequence"/>
</dbReference>
<gene>
    <name evidence="12" type="ORF">FMOSSE_LOCUS5731</name>
</gene>
<keyword evidence="13" id="KW-1185">Reference proteome</keyword>
<reference evidence="12" key="1">
    <citation type="submission" date="2021-06" db="EMBL/GenBank/DDBJ databases">
        <authorList>
            <person name="Kallberg Y."/>
            <person name="Tangrot J."/>
            <person name="Rosling A."/>
        </authorList>
    </citation>
    <scope>NUCLEOTIDE SEQUENCE</scope>
    <source>
        <strain evidence="12">87-6 pot B 2015</strain>
    </source>
</reference>
<feature type="binding site" evidence="8">
    <location>
        <position position="282"/>
    </location>
    <ligand>
        <name>Zn(2+)</name>
        <dbReference type="ChEBI" id="CHEBI:29105"/>
    </ligand>
</feature>
<evidence type="ECO:0000259" key="11">
    <source>
        <dbReference type="Pfam" id="PF17146"/>
    </source>
</evidence>
<dbReference type="PANTHER" id="PTHR12814">
    <property type="entry name" value="RNA-BINDING PROTEIN NOB1"/>
    <property type="match status" value="1"/>
</dbReference>
<sequence length="428" mass="49025">MSISTISTESISTKSLSTNISEKKCSPDYNKGQKVECLVVDSGPLIKGTSIRSFAEKLYTVPEVISEIRDKRSRDFLNQISFDIQVKVPSDEALKEGSLSAVDLRVLALTYMLEVEANGTERLRKEPVKSRTQLGGDNKNSTKDPKTKSEEKRIIVDQQQIDEANLVSNLEHLQLQDTLVEAPSSERDESDLVMGDDGVTVESRQVDYDDDDFGWITPDNIDEYQAKEQKFVFNLKKDDENMKIACMTTDYSMQNVLLQMRLNLISVDGKRIRKVKNWVLRCHACYKITTNMEKQFCPNCGNATLIRTSTSTDANGNVIYYLKKNFQYNLRGSKILINHYLFHSKYSIPNPKSSRHVKNLILREDQKEYQKALKDQRRQKEIDIFDPDYIPRLLIGSNLSKSNTPVIGYGRRNPNEARRGKNKGRKKR</sequence>
<keyword evidence="6 7" id="KW-0539">Nucleus</keyword>
<name>A0A9N9APN8_FUNMO</name>
<evidence type="ECO:0000256" key="9">
    <source>
        <dbReference type="SAM" id="MobiDB-lite"/>
    </source>
</evidence>